<name>A0A9Q0H151_9MAGN</name>
<dbReference type="GO" id="GO:0016491">
    <property type="term" value="F:oxidoreductase activity"/>
    <property type="evidence" value="ECO:0007669"/>
    <property type="project" value="TreeGrafter"/>
</dbReference>
<dbReference type="AlphaFoldDB" id="A0A9Q0H151"/>
<gene>
    <name evidence="2" type="ORF">NE237_014067</name>
</gene>
<dbReference type="OrthoDB" id="2121828at2759"/>
<reference evidence="2" key="1">
    <citation type="journal article" date="2023" name="Plant J.">
        <title>The genome of the king protea, Protea cynaroides.</title>
        <authorList>
            <person name="Chang J."/>
            <person name="Duong T.A."/>
            <person name="Schoeman C."/>
            <person name="Ma X."/>
            <person name="Roodt D."/>
            <person name="Barker N."/>
            <person name="Li Z."/>
            <person name="Van de Peer Y."/>
            <person name="Mizrachi E."/>
        </authorList>
    </citation>
    <scope>NUCLEOTIDE SEQUENCE</scope>
    <source>
        <tissue evidence="2">Young leaves</tissue>
    </source>
</reference>
<dbReference type="Proteomes" id="UP001141806">
    <property type="component" value="Unassembled WGS sequence"/>
</dbReference>
<evidence type="ECO:0000259" key="1">
    <source>
        <dbReference type="Pfam" id="PF00394"/>
    </source>
</evidence>
<organism evidence="2 3">
    <name type="scientific">Protea cynaroides</name>
    <dbReference type="NCBI Taxonomy" id="273540"/>
    <lineage>
        <taxon>Eukaryota</taxon>
        <taxon>Viridiplantae</taxon>
        <taxon>Streptophyta</taxon>
        <taxon>Embryophyta</taxon>
        <taxon>Tracheophyta</taxon>
        <taxon>Spermatophyta</taxon>
        <taxon>Magnoliopsida</taxon>
        <taxon>Proteales</taxon>
        <taxon>Proteaceae</taxon>
        <taxon>Protea</taxon>
    </lineage>
</organism>
<dbReference type="Gene3D" id="2.60.40.420">
    <property type="entry name" value="Cupredoxins - blue copper proteins"/>
    <property type="match status" value="1"/>
</dbReference>
<evidence type="ECO:0000313" key="2">
    <source>
        <dbReference type="EMBL" id="KAJ4957284.1"/>
    </source>
</evidence>
<dbReference type="Pfam" id="PF00394">
    <property type="entry name" value="Cu-oxidase"/>
    <property type="match status" value="1"/>
</dbReference>
<sequence>MNCDEQAWHPTTKSGWTDRPAYVTQCPDSNRAILCVQLHHYWSKREIVLACPYLLAKESGGMQILRLLSTKLCKQEQLLMNPMPTLSAVSLDLCTTAPPKVKPGKTYLLRLINAALNDELFFRIANHSLTVVEVDAVYVKPFKTDTILITRGQTTNVLLKTYKHHFPGATFFMSSRSYATGIAAFNNSTTSAILQYNLQILQLLQRLGLRPCPKTRTCLGPNGTMLAASINNVSFAQSNMALLQAHIFRQSRGVYTTEFPVNPLLPFNYTGNHPATLW</sequence>
<dbReference type="PANTHER" id="PTHR11709">
    <property type="entry name" value="MULTI-COPPER OXIDASE"/>
    <property type="match status" value="1"/>
</dbReference>
<dbReference type="InterPro" id="IPR008972">
    <property type="entry name" value="Cupredoxin"/>
</dbReference>
<dbReference type="PANTHER" id="PTHR11709:SF522">
    <property type="entry name" value="LACCASE-4"/>
    <property type="match status" value="1"/>
</dbReference>
<evidence type="ECO:0000313" key="3">
    <source>
        <dbReference type="Proteomes" id="UP001141806"/>
    </source>
</evidence>
<comment type="caution">
    <text evidence="2">The sequence shown here is derived from an EMBL/GenBank/DDBJ whole genome shotgun (WGS) entry which is preliminary data.</text>
</comment>
<dbReference type="SUPFAM" id="SSF49503">
    <property type="entry name" value="Cupredoxins"/>
    <property type="match status" value="1"/>
</dbReference>
<protein>
    <recommendedName>
        <fullName evidence="1">Plastocyanin-like domain-containing protein</fullName>
    </recommendedName>
</protein>
<feature type="domain" description="Plastocyanin-like" evidence="1">
    <location>
        <begin position="79"/>
        <end position="197"/>
    </location>
</feature>
<proteinExistence type="predicted"/>
<dbReference type="EMBL" id="JAMYWD010000011">
    <property type="protein sequence ID" value="KAJ4957284.1"/>
    <property type="molecule type" value="Genomic_DNA"/>
</dbReference>
<accession>A0A9Q0H151</accession>
<keyword evidence="3" id="KW-1185">Reference proteome</keyword>
<dbReference type="InterPro" id="IPR045087">
    <property type="entry name" value="Cu-oxidase_fam"/>
</dbReference>
<dbReference type="InterPro" id="IPR001117">
    <property type="entry name" value="Cu-oxidase_2nd"/>
</dbReference>